<evidence type="ECO:0000256" key="1">
    <source>
        <dbReference type="SAM" id="SignalP"/>
    </source>
</evidence>
<evidence type="ECO:0000313" key="3">
    <source>
        <dbReference type="Proteomes" id="UP001595748"/>
    </source>
</evidence>
<keyword evidence="3" id="KW-1185">Reference proteome</keyword>
<dbReference type="PROSITE" id="PS51257">
    <property type="entry name" value="PROKAR_LIPOPROTEIN"/>
    <property type="match status" value="1"/>
</dbReference>
<proteinExistence type="predicted"/>
<dbReference type="RefSeq" id="WP_380075815.1">
    <property type="nucleotide sequence ID" value="NZ_JBHRZF010000025.1"/>
</dbReference>
<comment type="caution">
    <text evidence="2">The sequence shown here is derived from an EMBL/GenBank/DDBJ whole genome shotgun (WGS) entry which is preliminary data.</text>
</comment>
<dbReference type="Proteomes" id="UP001595748">
    <property type="component" value="Unassembled WGS sequence"/>
</dbReference>
<evidence type="ECO:0008006" key="4">
    <source>
        <dbReference type="Google" id="ProtNLM"/>
    </source>
</evidence>
<gene>
    <name evidence="2" type="ORF">ACFOPQ_02605</name>
</gene>
<feature type="signal peptide" evidence="1">
    <location>
        <begin position="1"/>
        <end position="19"/>
    </location>
</feature>
<accession>A0ABV8A1T0</accession>
<protein>
    <recommendedName>
        <fullName evidence="4">Lipoprotein</fullName>
    </recommendedName>
</protein>
<name>A0ABV8A1T0_9DEIO</name>
<dbReference type="EMBL" id="JBHRZF010000025">
    <property type="protein sequence ID" value="MFC3859653.1"/>
    <property type="molecule type" value="Genomic_DNA"/>
</dbReference>
<keyword evidence="1" id="KW-0732">Signal</keyword>
<organism evidence="2 3">
    <name type="scientific">Deinococcus antarcticus</name>
    <dbReference type="NCBI Taxonomy" id="1298767"/>
    <lineage>
        <taxon>Bacteria</taxon>
        <taxon>Thermotogati</taxon>
        <taxon>Deinococcota</taxon>
        <taxon>Deinococci</taxon>
        <taxon>Deinococcales</taxon>
        <taxon>Deinococcaceae</taxon>
        <taxon>Deinococcus</taxon>
    </lineage>
</organism>
<reference evidence="3" key="1">
    <citation type="journal article" date="2019" name="Int. J. Syst. Evol. Microbiol.">
        <title>The Global Catalogue of Microorganisms (GCM) 10K type strain sequencing project: providing services to taxonomists for standard genome sequencing and annotation.</title>
        <authorList>
            <consortium name="The Broad Institute Genomics Platform"/>
            <consortium name="The Broad Institute Genome Sequencing Center for Infectious Disease"/>
            <person name="Wu L."/>
            <person name="Ma J."/>
        </authorList>
    </citation>
    <scope>NUCLEOTIDE SEQUENCE [LARGE SCALE GENOMIC DNA]</scope>
    <source>
        <strain evidence="3">CCTCC AB 2013263</strain>
    </source>
</reference>
<feature type="chain" id="PRO_5045377052" description="Lipoprotein" evidence="1">
    <location>
        <begin position="20"/>
        <end position="48"/>
    </location>
</feature>
<sequence length="48" mass="5081">MKKSMLTLSALTCTLLASCGDTTGTEVKPLWQDEFSGSSLDATKCGRP</sequence>
<evidence type="ECO:0000313" key="2">
    <source>
        <dbReference type="EMBL" id="MFC3859653.1"/>
    </source>
</evidence>